<dbReference type="Gene3D" id="1.10.10.10">
    <property type="entry name" value="Winged helix-like DNA-binding domain superfamily/Winged helix DNA-binding domain"/>
    <property type="match status" value="1"/>
</dbReference>
<organism evidence="6 7">
    <name type="scientific">Conyzicola lurida</name>
    <dbReference type="NCBI Taxonomy" id="1172621"/>
    <lineage>
        <taxon>Bacteria</taxon>
        <taxon>Bacillati</taxon>
        <taxon>Actinomycetota</taxon>
        <taxon>Actinomycetes</taxon>
        <taxon>Micrococcales</taxon>
        <taxon>Microbacteriaceae</taxon>
        <taxon>Conyzicola</taxon>
    </lineage>
</organism>
<evidence type="ECO:0000256" key="3">
    <source>
        <dbReference type="ARBA" id="ARBA00023163"/>
    </source>
</evidence>
<dbReference type="GO" id="GO:0003700">
    <property type="term" value="F:DNA-binding transcription factor activity"/>
    <property type="evidence" value="ECO:0007669"/>
    <property type="project" value="InterPro"/>
</dbReference>
<dbReference type="RefSeq" id="WP_184237970.1">
    <property type="nucleotide sequence ID" value="NZ_JACHMJ010000001.1"/>
</dbReference>
<evidence type="ECO:0000256" key="4">
    <source>
        <dbReference type="SAM" id="MobiDB-lite"/>
    </source>
</evidence>
<evidence type="ECO:0000313" key="6">
    <source>
        <dbReference type="EMBL" id="MBB5844115.1"/>
    </source>
</evidence>
<keyword evidence="1" id="KW-0805">Transcription regulation</keyword>
<comment type="caution">
    <text evidence="6">The sequence shown here is derived from an EMBL/GenBank/DDBJ whole genome shotgun (WGS) entry which is preliminary data.</text>
</comment>
<name>A0A841ARC4_9MICO</name>
<dbReference type="SUPFAM" id="SSF46785">
    <property type="entry name" value="Winged helix' DNA-binding domain"/>
    <property type="match status" value="1"/>
</dbReference>
<keyword evidence="2 6" id="KW-0238">DNA-binding</keyword>
<dbReference type="InterPro" id="IPR036390">
    <property type="entry name" value="WH_DNA-bd_sf"/>
</dbReference>
<dbReference type="Gene3D" id="1.20.120.530">
    <property type="entry name" value="GntR ligand-binding domain-like"/>
    <property type="match status" value="1"/>
</dbReference>
<feature type="domain" description="HTH gntR-type" evidence="5">
    <location>
        <begin position="37"/>
        <end position="107"/>
    </location>
</feature>
<dbReference type="Pfam" id="PF07729">
    <property type="entry name" value="FCD"/>
    <property type="match status" value="1"/>
</dbReference>
<dbReference type="PANTHER" id="PTHR43537">
    <property type="entry name" value="TRANSCRIPTIONAL REGULATOR, GNTR FAMILY"/>
    <property type="match status" value="1"/>
</dbReference>
<dbReference type="InterPro" id="IPR008920">
    <property type="entry name" value="TF_FadR/GntR_C"/>
</dbReference>
<dbReference type="CDD" id="cd07377">
    <property type="entry name" value="WHTH_GntR"/>
    <property type="match status" value="1"/>
</dbReference>
<dbReference type="SMART" id="SM00345">
    <property type="entry name" value="HTH_GNTR"/>
    <property type="match status" value="1"/>
</dbReference>
<dbReference type="AlphaFoldDB" id="A0A841ARC4"/>
<protein>
    <submittedName>
        <fullName evidence="6">DNA-binding FadR family transcriptional regulator</fullName>
    </submittedName>
</protein>
<keyword evidence="3" id="KW-0804">Transcription</keyword>
<gene>
    <name evidence="6" type="ORF">HD599_002438</name>
</gene>
<feature type="region of interest" description="Disordered" evidence="4">
    <location>
        <begin position="1"/>
        <end position="21"/>
    </location>
</feature>
<dbReference type="PROSITE" id="PS50949">
    <property type="entry name" value="HTH_GNTR"/>
    <property type="match status" value="1"/>
</dbReference>
<reference evidence="6 7" key="1">
    <citation type="submission" date="2020-08" db="EMBL/GenBank/DDBJ databases">
        <title>Sequencing the genomes of 1000 actinobacteria strains.</title>
        <authorList>
            <person name="Klenk H.-P."/>
        </authorList>
    </citation>
    <scope>NUCLEOTIDE SEQUENCE [LARGE SCALE GENOMIC DNA]</scope>
    <source>
        <strain evidence="6 7">DSM 105784</strain>
    </source>
</reference>
<dbReference type="Pfam" id="PF00392">
    <property type="entry name" value="GntR"/>
    <property type="match status" value="1"/>
</dbReference>
<dbReference type="PANTHER" id="PTHR43537:SF24">
    <property type="entry name" value="GLUCONATE OPERON TRANSCRIPTIONAL REPRESSOR"/>
    <property type="match status" value="1"/>
</dbReference>
<proteinExistence type="predicted"/>
<evidence type="ECO:0000259" key="5">
    <source>
        <dbReference type="PROSITE" id="PS50949"/>
    </source>
</evidence>
<dbReference type="Proteomes" id="UP000536685">
    <property type="component" value="Unassembled WGS sequence"/>
</dbReference>
<sequence length="257" mass="27248">MDAAGSTADTPEVSAPVGDPAGQSLADEIVFRPVRSGNAFEDTVARLLQAVRLGIVEPGGALPPERDLAVRFSVSRDTVRDAIRSLSEAGYLIARRGRYGGTFVSERLPVEPLTGGSPPSEAELDDVLGLREILEIGAARAAAGRSLSADDRDGLWQSLTETAAASVDDYRRLDSRLHLTIGQLVGSPSLVSLMADNRTRVNELLDRIPLLPLNIAHSNEQHEAIVAAILTGNRARAAEAMSEHLDGSAVLLRGFLG</sequence>
<dbReference type="InterPro" id="IPR036388">
    <property type="entry name" value="WH-like_DNA-bd_sf"/>
</dbReference>
<dbReference type="EMBL" id="JACHMJ010000001">
    <property type="protein sequence ID" value="MBB5844115.1"/>
    <property type="molecule type" value="Genomic_DNA"/>
</dbReference>
<keyword evidence="7" id="KW-1185">Reference proteome</keyword>
<accession>A0A841ARC4</accession>
<evidence type="ECO:0000256" key="1">
    <source>
        <dbReference type="ARBA" id="ARBA00023015"/>
    </source>
</evidence>
<dbReference type="PRINTS" id="PR00035">
    <property type="entry name" value="HTHGNTR"/>
</dbReference>
<dbReference type="SMART" id="SM00895">
    <property type="entry name" value="FCD"/>
    <property type="match status" value="1"/>
</dbReference>
<dbReference type="SUPFAM" id="SSF48008">
    <property type="entry name" value="GntR ligand-binding domain-like"/>
    <property type="match status" value="1"/>
</dbReference>
<dbReference type="InterPro" id="IPR011711">
    <property type="entry name" value="GntR_C"/>
</dbReference>
<evidence type="ECO:0000256" key="2">
    <source>
        <dbReference type="ARBA" id="ARBA00023125"/>
    </source>
</evidence>
<dbReference type="GO" id="GO:0003677">
    <property type="term" value="F:DNA binding"/>
    <property type="evidence" value="ECO:0007669"/>
    <property type="project" value="UniProtKB-KW"/>
</dbReference>
<dbReference type="InterPro" id="IPR000524">
    <property type="entry name" value="Tscrpt_reg_HTH_GntR"/>
</dbReference>
<evidence type="ECO:0000313" key="7">
    <source>
        <dbReference type="Proteomes" id="UP000536685"/>
    </source>
</evidence>